<reference evidence="10" key="1">
    <citation type="submission" date="2016-10" db="EMBL/GenBank/DDBJ databases">
        <authorList>
            <person name="Varghese N."/>
            <person name="Submissions S."/>
        </authorList>
    </citation>
    <scope>NUCLEOTIDE SEQUENCE [LARGE SCALE GENOMIC DNA]</scope>
    <source>
        <strain evidence="10">IBRC-M 10043</strain>
    </source>
</reference>
<evidence type="ECO:0000256" key="2">
    <source>
        <dbReference type="ARBA" id="ARBA00022448"/>
    </source>
</evidence>
<dbReference type="PROSITE" id="PS51257">
    <property type="entry name" value="PROKAR_LIPOPROTEIN"/>
    <property type="match status" value="1"/>
</dbReference>
<dbReference type="Pfam" id="PF00127">
    <property type="entry name" value="Copper-bind"/>
    <property type="match status" value="1"/>
</dbReference>
<dbReference type="SUPFAM" id="SSF49503">
    <property type="entry name" value="Cupredoxins"/>
    <property type="match status" value="1"/>
</dbReference>
<keyword evidence="5" id="KW-0186">Copper</keyword>
<dbReference type="GO" id="GO:0016020">
    <property type="term" value="C:membrane"/>
    <property type="evidence" value="ECO:0007669"/>
    <property type="project" value="UniProtKB-SubCell"/>
</dbReference>
<comment type="subcellular location">
    <subcellularLocation>
        <location evidence="1">Membrane</location>
    </subcellularLocation>
</comment>
<dbReference type="Gene3D" id="2.60.40.420">
    <property type="entry name" value="Cupredoxins - blue copper proteins"/>
    <property type="match status" value="1"/>
</dbReference>
<evidence type="ECO:0000256" key="7">
    <source>
        <dbReference type="SAM" id="MobiDB-lite"/>
    </source>
</evidence>
<dbReference type="AlphaFoldDB" id="A0A1H8KNG3"/>
<evidence type="ECO:0000313" key="10">
    <source>
        <dbReference type="Proteomes" id="UP000198775"/>
    </source>
</evidence>
<dbReference type="InterPro" id="IPR008972">
    <property type="entry name" value="Cupredoxin"/>
</dbReference>
<evidence type="ECO:0000313" key="9">
    <source>
        <dbReference type="EMBL" id="SEN94377.1"/>
    </source>
</evidence>
<protein>
    <submittedName>
        <fullName evidence="9">Plastocyanin</fullName>
    </submittedName>
</protein>
<name>A0A1H8KNG3_9EURY</name>
<keyword evidence="2" id="KW-0813">Transport</keyword>
<keyword evidence="3" id="KW-0479">Metal-binding</keyword>
<dbReference type="EMBL" id="FOCX01000006">
    <property type="protein sequence ID" value="SEN94377.1"/>
    <property type="molecule type" value="Genomic_DNA"/>
</dbReference>
<evidence type="ECO:0000256" key="3">
    <source>
        <dbReference type="ARBA" id="ARBA00022723"/>
    </source>
</evidence>
<proteinExistence type="predicted"/>
<keyword evidence="4" id="KW-0249">Electron transport</keyword>
<keyword evidence="10" id="KW-1185">Reference proteome</keyword>
<dbReference type="InterPro" id="IPR000923">
    <property type="entry name" value="BlueCu_1"/>
</dbReference>
<dbReference type="InterPro" id="IPR028871">
    <property type="entry name" value="BlueCu_1_BS"/>
</dbReference>
<sequence>MRRRAFLASVGGTAVTVSVAGCLGSGGAGTADDEYDIGMSTSAFRPAEFAVAPGTTVVWKNTSKSTHTVTAYESGIPDEADFFASGGFESTQAARDGWLKNSGGGFSSNETYEHTFTVPGTYEYFCIPHEKTGMVGTIEVTENATRTPKTPVTTTHGTAAGTDAE</sequence>
<dbReference type="PROSITE" id="PS00196">
    <property type="entry name" value="COPPER_BLUE"/>
    <property type="match status" value="1"/>
</dbReference>
<gene>
    <name evidence="9" type="ORF">SAMN05216388_1006121</name>
</gene>
<evidence type="ECO:0000256" key="1">
    <source>
        <dbReference type="ARBA" id="ARBA00004370"/>
    </source>
</evidence>
<dbReference type="PANTHER" id="PTHR34192">
    <property type="entry name" value="PLASTOCYANIN MAJOR ISOFORM, CHLOROPLASTIC-RELATED"/>
    <property type="match status" value="1"/>
</dbReference>
<keyword evidence="6" id="KW-0472">Membrane</keyword>
<evidence type="ECO:0000256" key="6">
    <source>
        <dbReference type="ARBA" id="ARBA00023136"/>
    </source>
</evidence>
<organism evidence="9 10">
    <name type="scientific">Halorientalis persicus</name>
    <dbReference type="NCBI Taxonomy" id="1367881"/>
    <lineage>
        <taxon>Archaea</taxon>
        <taxon>Methanobacteriati</taxon>
        <taxon>Methanobacteriota</taxon>
        <taxon>Stenosarchaea group</taxon>
        <taxon>Halobacteria</taxon>
        <taxon>Halobacteriales</taxon>
        <taxon>Haloarculaceae</taxon>
        <taxon>Halorientalis</taxon>
    </lineage>
</organism>
<dbReference type="GO" id="GO:0005507">
    <property type="term" value="F:copper ion binding"/>
    <property type="evidence" value="ECO:0007669"/>
    <property type="project" value="InterPro"/>
</dbReference>
<dbReference type="PANTHER" id="PTHR34192:SF10">
    <property type="entry name" value="PLASTOCYANIN MAJOR ISOFORM, CHLOROPLASTIC-RELATED"/>
    <property type="match status" value="1"/>
</dbReference>
<evidence type="ECO:0000259" key="8">
    <source>
        <dbReference type="Pfam" id="PF00127"/>
    </source>
</evidence>
<evidence type="ECO:0000256" key="4">
    <source>
        <dbReference type="ARBA" id="ARBA00022982"/>
    </source>
</evidence>
<dbReference type="OrthoDB" id="4392at2157"/>
<feature type="domain" description="Blue (type 1) copper" evidence="8">
    <location>
        <begin position="42"/>
        <end position="140"/>
    </location>
</feature>
<feature type="compositionally biased region" description="Low complexity" evidence="7">
    <location>
        <begin position="144"/>
        <end position="165"/>
    </location>
</feature>
<dbReference type="GO" id="GO:0009055">
    <property type="term" value="F:electron transfer activity"/>
    <property type="evidence" value="ECO:0007669"/>
    <property type="project" value="InterPro"/>
</dbReference>
<accession>A0A1H8KNG3</accession>
<dbReference type="Proteomes" id="UP000198775">
    <property type="component" value="Unassembled WGS sequence"/>
</dbReference>
<feature type="region of interest" description="Disordered" evidence="7">
    <location>
        <begin position="143"/>
        <end position="165"/>
    </location>
</feature>
<evidence type="ECO:0000256" key="5">
    <source>
        <dbReference type="ARBA" id="ARBA00023008"/>
    </source>
</evidence>
<dbReference type="RefSeq" id="WP_092659104.1">
    <property type="nucleotide sequence ID" value="NZ_FOCX01000006.1"/>
</dbReference>